<name>A3VHZ3_9RHOB</name>
<sequence length="387" mass="41428">MGASNTPLYDLVELSSLGENRTFTTAPGGDGDIIGYVDNATYTDDENNNSATQITEINETQDADAGRLFIDGVEYSIQIVTPSSTSNPVTVTYDGGATRNLVGDDGTSQVAFIVATPLGGGSDRYFMAFDDGAGDMPGITSVQTRGLDWDPAGDDVKIDLDQNNNVAVCFAAGTSIDTPTGPRPVETIAVGDLVVTLDHGPRPVLWVGHKTLPLDNAMRRKRNAPVRFKRGAFGAGMPERDLIVSPHHRMFVASRIAGRMFGCAEILVPAKKLVGLPGVDRLKGLPEVTYCHLFLGTHEIVRADGAYAETLLIEAEARDVLEQTAQDALLPLGDGLSRPARPIIEKGPLVKELIRRHQKNLKPLVDTGLVEPHADATRTAPPLRLVS</sequence>
<dbReference type="RefSeq" id="WP_008327736.1">
    <property type="nucleotide sequence ID" value="NZ_CH902578.1"/>
</dbReference>
<comment type="caution">
    <text evidence="2">The sequence shown here is derived from an EMBL/GenBank/DDBJ whole genome shotgun (WGS) entry which is preliminary data.</text>
</comment>
<dbReference type="STRING" id="314271.RB2654_00780"/>
<reference evidence="2 3" key="1">
    <citation type="journal article" date="2010" name="J. Bacteriol.">
        <title>Genome sequences of Pelagibaca bermudensis HTCC2601T and Maritimibacter alkaliphilus HTCC2654T, the type strains of two marine Roseobacter genera.</title>
        <authorList>
            <person name="Thrash J.C."/>
            <person name="Cho J.C."/>
            <person name="Ferriera S."/>
            <person name="Johnson J."/>
            <person name="Vergin K.L."/>
            <person name="Giovannoni S.J."/>
        </authorList>
    </citation>
    <scope>NUCLEOTIDE SEQUENCE [LARGE SCALE GENOMIC DNA]</scope>
    <source>
        <strain evidence="2 3">HTCC2654</strain>
    </source>
</reference>
<accession>A3VHZ3</accession>
<evidence type="ECO:0000259" key="1">
    <source>
        <dbReference type="Pfam" id="PF13403"/>
    </source>
</evidence>
<dbReference type="HOGENOM" id="CLU_052810_1_0_5"/>
<protein>
    <recommendedName>
        <fullName evidence="1">Hedgehog/Intein (Hint) domain-containing protein</fullName>
    </recommendedName>
</protein>
<evidence type="ECO:0000313" key="3">
    <source>
        <dbReference type="Proteomes" id="UP000002931"/>
    </source>
</evidence>
<organism evidence="2 3">
    <name type="scientific">Maritimibacter alkaliphilus HTCC2654</name>
    <dbReference type="NCBI Taxonomy" id="314271"/>
    <lineage>
        <taxon>Bacteria</taxon>
        <taxon>Pseudomonadati</taxon>
        <taxon>Pseudomonadota</taxon>
        <taxon>Alphaproteobacteria</taxon>
        <taxon>Rhodobacterales</taxon>
        <taxon>Roseobacteraceae</taxon>
        <taxon>Maritimibacter</taxon>
    </lineage>
</organism>
<keyword evidence="3" id="KW-1185">Reference proteome</keyword>
<dbReference type="OrthoDB" id="7818989at2"/>
<proteinExistence type="predicted"/>
<dbReference type="SUPFAM" id="SSF51294">
    <property type="entry name" value="Hedgehog/intein (Hint) domain"/>
    <property type="match status" value="1"/>
</dbReference>
<feature type="domain" description="Hedgehog/Intein (Hint)" evidence="1">
    <location>
        <begin position="168"/>
        <end position="313"/>
    </location>
</feature>
<dbReference type="InterPro" id="IPR036844">
    <property type="entry name" value="Hint_dom_sf"/>
</dbReference>
<dbReference type="eggNOG" id="COG2931">
    <property type="taxonomic scope" value="Bacteria"/>
</dbReference>
<dbReference type="EMBL" id="AAMT01000010">
    <property type="protein sequence ID" value="EAQ11992.1"/>
    <property type="molecule type" value="Genomic_DNA"/>
</dbReference>
<evidence type="ECO:0000313" key="2">
    <source>
        <dbReference type="EMBL" id="EAQ11992.1"/>
    </source>
</evidence>
<dbReference type="InterPro" id="IPR028992">
    <property type="entry name" value="Hedgehog/Intein_dom"/>
</dbReference>
<gene>
    <name evidence="2" type="ORF">RB2654_00780</name>
</gene>
<dbReference type="Pfam" id="PF13403">
    <property type="entry name" value="Hint_2"/>
    <property type="match status" value="1"/>
</dbReference>
<dbReference type="Gene3D" id="2.170.16.10">
    <property type="entry name" value="Hedgehog/Intein (Hint) domain"/>
    <property type="match status" value="1"/>
</dbReference>
<dbReference type="AlphaFoldDB" id="A3VHZ3"/>
<dbReference type="Proteomes" id="UP000002931">
    <property type="component" value="Unassembled WGS sequence"/>
</dbReference>